<evidence type="ECO:0000313" key="2">
    <source>
        <dbReference type="EMBL" id="CAG9323315.1"/>
    </source>
</evidence>
<organism evidence="2 3">
    <name type="scientific">Blepharisma stoltei</name>
    <dbReference type="NCBI Taxonomy" id="1481888"/>
    <lineage>
        <taxon>Eukaryota</taxon>
        <taxon>Sar</taxon>
        <taxon>Alveolata</taxon>
        <taxon>Ciliophora</taxon>
        <taxon>Postciliodesmatophora</taxon>
        <taxon>Heterotrichea</taxon>
        <taxon>Heterotrichida</taxon>
        <taxon>Blepharismidae</taxon>
        <taxon>Blepharisma</taxon>
    </lineage>
</organism>
<name>A0AAU9JIJ1_9CILI</name>
<keyword evidence="1" id="KW-0175">Coiled coil</keyword>
<sequence>MEDISNKIYELFRYTFIANCDIDEAPMTQEEIDTLDALQPPEILENLKDIITELLDFKREFKTTDSAELMKRAEQFETMLQKLEAEARVHIQIEQQMKLQLDIAKSKVEEYEKMNKISQKHKNQLNLRLDIKLDHSPITNKEEKAVSYRENYKEIDKIKKKYENKLQKLIEDSENKDKNIKMLEVECTKLKIILEEKEKEFDKLRNQVKNMPADIIDLRKLEKRTIISTGYLKKKQDEKSLGILRYNSQIKGGTPLKDVKIRKTPGKSIGNELPKDSSPYGMWNEANNSYKKISMMKKFEITPHKHFRSFSEYDKVKKIST</sequence>
<evidence type="ECO:0000313" key="3">
    <source>
        <dbReference type="Proteomes" id="UP001162131"/>
    </source>
</evidence>
<dbReference type="Proteomes" id="UP001162131">
    <property type="component" value="Unassembled WGS sequence"/>
</dbReference>
<protein>
    <submittedName>
        <fullName evidence="2">Uncharacterized protein</fullName>
    </submittedName>
</protein>
<accession>A0AAU9JIJ1</accession>
<dbReference type="EMBL" id="CAJZBQ010000033">
    <property type="protein sequence ID" value="CAG9323315.1"/>
    <property type="molecule type" value="Genomic_DNA"/>
</dbReference>
<feature type="coiled-coil region" evidence="1">
    <location>
        <begin position="66"/>
        <end position="114"/>
    </location>
</feature>
<keyword evidence="3" id="KW-1185">Reference proteome</keyword>
<evidence type="ECO:0000256" key="1">
    <source>
        <dbReference type="SAM" id="Coils"/>
    </source>
</evidence>
<comment type="caution">
    <text evidence="2">The sequence shown here is derived from an EMBL/GenBank/DDBJ whole genome shotgun (WGS) entry which is preliminary data.</text>
</comment>
<proteinExistence type="predicted"/>
<reference evidence="2" key="1">
    <citation type="submission" date="2021-09" db="EMBL/GenBank/DDBJ databases">
        <authorList>
            <consortium name="AG Swart"/>
            <person name="Singh M."/>
            <person name="Singh A."/>
            <person name="Seah K."/>
            <person name="Emmerich C."/>
        </authorList>
    </citation>
    <scope>NUCLEOTIDE SEQUENCE</scope>
    <source>
        <strain evidence="2">ATCC30299</strain>
    </source>
</reference>
<dbReference type="AlphaFoldDB" id="A0AAU9JIJ1"/>
<gene>
    <name evidence="2" type="ORF">BSTOLATCC_MIC33215</name>
</gene>
<feature type="coiled-coil region" evidence="1">
    <location>
        <begin position="145"/>
        <end position="214"/>
    </location>
</feature>